<dbReference type="EMBL" id="CP058559">
    <property type="protein sequence ID" value="QNO16683.1"/>
    <property type="molecule type" value="Genomic_DNA"/>
</dbReference>
<proteinExistence type="predicted"/>
<accession>A0A7G9WDC1</accession>
<dbReference type="Proteomes" id="UP000516160">
    <property type="component" value="Chromosome"/>
</dbReference>
<organism evidence="3 4">
    <name type="scientific">Alkalicella caledoniensis</name>
    <dbReference type="NCBI Taxonomy" id="2731377"/>
    <lineage>
        <taxon>Bacteria</taxon>
        <taxon>Bacillati</taxon>
        <taxon>Bacillota</taxon>
        <taxon>Clostridia</taxon>
        <taxon>Eubacteriales</taxon>
        <taxon>Proteinivoracaceae</taxon>
        <taxon>Alkalicella</taxon>
    </lineage>
</organism>
<dbReference type="InterPro" id="IPR017969">
    <property type="entry name" value="Heavy-metal-associated_CS"/>
</dbReference>
<dbReference type="KEGG" id="acae:HYG86_11440"/>
<evidence type="ECO:0000313" key="3">
    <source>
        <dbReference type="EMBL" id="QNO16683.1"/>
    </source>
</evidence>
<dbReference type="Gene3D" id="3.30.70.100">
    <property type="match status" value="1"/>
</dbReference>
<keyword evidence="1" id="KW-0479">Metal-binding</keyword>
<dbReference type="SUPFAM" id="SSF55008">
    <property type="entry name" value="HMA, heavy metal-associated domain"/>
    <property type="match status" value="1"/>
</dbReference>
<gene>
    <name evidence="3" type="ORF">HYG86_11440</name>
</gene>
<dbReference type="Pfam" id="PF00403">
    <property type="entry name" value="HMA"/>
    <property type="match status" value="1"/>
</dbReference>
<evidence type="ECO:0000256" key="1">
    <source>
        <dbReference type="ARBA" id="ARBA00022723"/>
    </source>
</evidence>
<name>A0A7G9WDC1_ALKCA</name>
<evidence type="ECO:0000259" key="2">
    <source>
        <dbReference type="PROSITE" id="PS50846"/>
    </source>
</evidence>
<protein>
    <submittedName>
        <fullName evidence="3">Heavy-metal-associated domain-containing protein</fullName>
    </submittedName>
</protein>
<dbReference type="PROSITE" id="PS50846">
    <property type="entry name" value="HMA_2"/>
    <property type="match status" value="1"/>
</dbReference>
<sequence length="71" mass="7732">MTKKILVEGMKCGNCIKHVEISLRGISGVNSVDVNLGKKEILVGISCEVSNEVIENAINSEKYNVVQIETL</sequence>
<reference evidence="3 4" key="1">
    <citation type="submission" date="2020-07" db="EMBL/GenBank/DDBJ databases">
        <title>Alkalicella. sp. LB2 genome.</title>
        <authorList>
            <person name="Postec A."/>
            <person name="Quemeneur M."/>
        </authorList>
    </citation>
    <scope>NUCLEOTIDE SEQUENCE [LARGE SCALE GENOMIC DNA]</scope>
    <source>
        <strain evidence="3 4">LB2</strain>
    </source>
</reference>
<keyword evidence="4" id="KW-1185">Reference proteome</keyword>
<dbReference type="AlphaFoldDB" id="A0A7G9WDC1"/>
<dbReference type="InterPro" id="IPR036163">
    <property type="entry name" value="HMA_dom_sf"/>
</dbReference>
<feature type="domain" description="HMA" evidence="2">
    <location>
        <begin position="1"/>
        <end position="66"/>
    </location>
</feature>
<dbReference type="InterPro" id="IPR006121">
    <property type="entry name" value="HMA_dom"/>
</dbReference>
<dbReference type="GO" id="GO:0046872">
    <property type="term" value="F:metal ion binding"/>
    <property type="evidence" value="ECO:0007669"/>
    <property type="project" value="UniProtKB-KW"/>
</dbReference>
<dbReference type="CDD" id="cd00371">
    <property type="entry name" value="HMA"/>
    <property type="match status" value="1"/>
</dbReference>
<dbReference type="PROSITE" id="PS01047">
    <property type="entry name" value="HMA_1"/>
    <property type="match status" value="1"/>
</dbReference>
<evidence type="ECO:0000313" key="4">
    <source>
        <dbReference type="Proteomes" id="UP000516160"/>
    </source>
</evidence>